<dbReference type="OrthoDB" id="214253at2"/>
<dbReference type="Gene3D" id="3.30.9.10">
    <property type="entry name" value="D-Amino Acid Oxidase, subunit A, domain 2"/>
    <property type="match status" value="1"/>
</dbReference>
<gene>
    <name evidence="2" type="ORF">EDB95_3053</name>
</gene>
<dbReference type="RefSeq" id="WP_133994634.1">
    <property type="nucleotide sequence ID" value="NZ_SODV01000001.1"/>
</dbReference>
<sequence length="345" mass="37779">MDVDLLIIGQGIAGTFLSLEARRAGLSYIVLDDARPSSASRVASGLINPVTGKRVVTTWMAPELLAHARVAYADILGRSYIRETEMVSFFPGPDARVVFMERVAASPFLALPSDERDWSPFFNYSFGYGIIRPCALVDLSSLLDDVRADLRMRGLLLEAPFTHETLEPTGVRYGDIRARHLVFCDGMTGTSASWFGILPFSPSKGEALLLEIPDLPGEAVFKMGQNLVPLGGGRFWAGASYEWNYPDALPTAAFRTRTEKALREWLRVPFDVVDHVASIRPTTVEQKPFVGLHPVHPQIGILGGMGTKGCSLAPFFARQLVDHLTQGSPILGAADVGRYARMLSR</sequence>
<feature type="domain" description="FAD dependent oxidoreductase" evidence="1">
    <location>
        <begin position="4"/>
        <end position="322"/>
    </location>
</feature>
<proteinExistence type="predicted"/>
<dbReference type="GO" id="GO:0005737">
    <property type="term" value="C:cytoplasm"/>
    <property type="evidence" value="ECO:0007669"/>
    <property type="project" value="TreeGrafter"/>
</dbReference>
<dbReference type="EMBL" id="SODV01000001">
    <property type="protein sequence ID" value="TDX02006.1"/>
    <property type="molecule type" value="Genomic_DNA"/>
</dbReference>
<dbReference type="AlphaFoldDB" id="A0A4R8DVF8"/>
<dbReference type="PANTHER" id="PTHR13847">
    <property type="entry name" value="SARCOSINE DEHYDROGENASE-RELATED"/>
    <property type="match status" value="1"/>
</dbReference>
<dbReference type="Gene3D" id="3.50.50.60">
    <property type="entry name" value="FAD/NAD(P)-binding domain"/>
    <property type="match status" value="2"/>
</dbReference>
<dbReference type="InterPro" id="IPR006076">
    <property type="entry name" value="FAD-dep_OxRdtase"/>
</dbReference>
<protein>
    <submittedName>
        <fullName evidence="2">Glycine/D-amino acid oxidase-like deaminating enzyme</fullName>
    </submittedName>
</protein>
<dbReference type="Pfam" id="PF01266">
    <property type="entry name" value="DAO"/>
    <property type="match status" value="1"/>
</dbReference>
<evidence type="ECO:0000313" key="2">
    <source>
        <dbReference type="EMBL" id="TDX02006.1"/>
    </source>
</evidence>
<keyword evidence="3" id="KW-1185">Reference proteome</keyword>
<dbReference type="InterPro" id="IPR036188">
    <property type="entry name" value="FAD/NAD-bd_sf"/>
</dbReference>
<comment type="caution">
    <text evidence="2">The sequence shown here is derived from an EMBL/GenBank/DDBJ whole genome shotgun (WGS) entry which is preliminary data.</text>
</comment>
<accession>A0A4R8DVF8</accession>
<dbReference type="Proteomes" id="UP000294498">
    <property type="component" value="Unassembled WGS sequence"/>
</dbReference>
<dbReference type="SUPFAM" id="SSF51971">
    <property type="entry name" value="Nucleotide-binding domain"/>
    <property type="match status" value="1"/>
</dbReference>
<evidence type="ECO:0000313" key="3">
    <source>
        <dbReference type="Proteomes" id="UP000294498"/>
    </source>
</evidence>
<evidence type="ECO:0000259" key="1">
    <source>
        <dbReference type="Pfam" id="PF01266"/>
    </source>
</evidence>
<reference evidence="2 3" key="1">
    <citation type="submission" date="2019-03" db="EMBL/GenBank/DDBJ databases">
        <title>Genomic Encyclopedia of Type Strains, Phase IV (KMG-IV): sequencing the most valuable type-strain genomes for metagenomic binning, comparative biology and taxonomic classification.</title>
        <authorList>
            <person name="Goeker M."/>
        </authorList>
    </citation>
    <scope>NUCLEOTIDE SEQUENCE [LARGE SCALE GENOMIC DNA]</scope>
    <source>
        <strain evidence="2 3">DSM 100059</strain>
    </source>
</reference>
<organism evidence="2 3">
    <name type="scientific">Dinghuibacter silviterrae</name>
    <dbReference type="NCBI Taxonomy" id="1539049"/>
    <lineage>
        <taxon>Bacteria</taxon>
        <taxon>Pseudomonadati</taxon>
        <taxon>Bacteroidota</taxon>
        <taxon>Chitinophagia</taxon>
        <taxon>Chitinophagales</taxon>
        <taxon>Chitinophagaceae</taxon>
        <taxon>Dinghuibacter</taxon>
    </lineage>
</organism>
<name>A0A4R8DVF8_9BACT</name>